<dbReference type="Gene3D" id="1.10.3720.10">
    <property type="entry name" value="MetI-like"/>
    <property type="match status" value="1"/>
</dbReference>
<dbReference type="InterPro" id="IPR000515">
    <property type="entry name" value="MetI-like"/>
</dbReference>
<reference evidence="9" key="1">
    <citation type="submission" date="2020-05" db="EMBL/GenBank/DDBJ databases">
        <authorList>
            <person name="Chiriac C."/>
            <person name="Salcher M."/>
            <person name="Ghai R."/>
            <person name="Kavagutti S V."/>
        </authorList>
    </citation>
    <scope>NUCLEOTIDE SEQUENCE</scope>
</reference>
<evidence type="ECO:0000256" key="2">
    <source>
        <dbReference type="ARBA" id="ARBA00022692"/>
    </source>
</evidence>
<evidence type="ECO:0000313" key="10">
    <source>
        <dbReference type="EMBL" id="CAB4988167.1"/>
    </source>
</evidence>
<keyword evidence="3 5" id="KW-1133">Transmembrane helix</keyword>
<dbReference type="InterPro" id="IPR051408">
    <property type="entry name" value="Phosphate_transprt_permease"/>
</dbReference>
<dbReference type="EMBL" id="CAFBOQ010000025">
    <property type="protein sequence ID" value="CAB4988167.1"/>
    <property type="molecule type" value="Genomic_DNA"/>
</dbReference>
<evidence type="ECO:0000259" key="6">
    <source>
        <dbReference type="PROSITE" id="PS50928"/>
    </source>
</evidence>
<organism evidence="9">
    <name type="scientific">freshwater metagenome</name>
    <dbReference type="NCBI Taxonomy" id="449393"/>
    <lineage>
        <taxon>unclassified sequences</taxon>
        <taxon>metagenomes</taxon>
        <taxon>ecological metagenomes</taxon>
    </lineage>
</organism>
<dbReference type="GO" id="GO:0016020">
    <property type="term" value="C:membrane"/>
    <property type="evidence" value="ECO:0007669"/>
    <property type="project" value="UniProtKB-SubCell"/>
</dbReference>
<accession>A0A6J7CBL7</accession>
<keyword evidence="4 5" id="KW-0472">Membrane</keyword>
<comment type="subcellular location">
    <subcellularLocation>
        <location evidence="1">Membrane</location>
        <topology evidence="1">Multi-pass membrane protein</topology>
    </subcellularLocation>
</comment>
<dbReference type="AlphaFoldDB" id="A0A6J7CBL7"/>
<evidence type="ECO:0000256" key="3">
    <source>
        <dbReference type="ARBA" id="ARBA00022989"/>
    </source>
</evidence>
<dbReference type="EMBL" id="CAFAAU010000015">
    <property type="protein sequence ID" value="CAB4806287.1"/>
    <property type="molecule type" value="Genomic_DNA"/>
</dbReference>
<evidence type="ECO:0000256" key="1">
    <source>
        <dbReference type="ARBA" id="ARBA00004141"/>
    </source>
</evidence>
<dbReference type="EMBL" id="CAEZYA010000021">
    <property type="protein sequence ID" value="CAB4705963.1"/>
    <property type="molecule type" value="Genomic_DNA"/>
</dbReference>
<evidence type="ECO:0000313" key="8">
    <source>
        <dbReference type="EMBL" id="CAB4806287.1"/>
    </source>
</evidence>
<evidence type="ECO:0000313" key="7">
    <source>
        <dbReference type="EMBL" id="CAB4705963.1"/>
    </source>
</evidence>
<evidence type="ECO:0000256" key="5">
    <source>
        <dbReference type="SAM" id="Phobius"/>
    </source>
</evidence>
<dbReference type="PANTHER" id="PTHR42922">
    <property type="entry name" value="PHOSPHATE TRANSPORT SYSTEM PERMEASE PROTEIN PSTA"/>
    <property type="match status" value="1"/>
</dbReference>
<dbReference type="InterPro" id="IPR035906">
    <property type="entry name" value="MetI-like_sf"/>
</dbReference>
<protein>
    <submittedName>
        <fullName evidence="9">Unannotated protein</fullName>
    </submittedName>
</protein>
<dbReference type="PANTHER" id="PTHR42922:SF1">
    <property type="entry name" value="PHOSPHATE TRANSPORT SYSTEM PERMEASE PROTEIN PSTA"/>
    <property type="match status" value="1"/>
</dbReference>
<dbReference type="EMBL" id="CAFBQD010000018">
    <property type="protein sequence ID" value="CAB5049593.1"/>
    <property type="molecule type" value="Genomic_DNA"/>
</dbReference>
<feature type="transmembrane region" description="Helical" evidence="5">
    <location>
        <begin position="70"/>
        <end position="92"/>
    </location>
</feature>
<feature type="domain" description="ABC transmembrane type-1" evidence="6">
    <location>
        <begin position="1"/>
        <end position="86"/>
    </location>
</feature>
<keyword evidence="2 5" id="KW-0812">Transmembrane</keyword>
<gene>
    <name evidence="7" type="ORF">UFOPK2627_00760</name>
    <name evidence="8" type="ORF">UFOPK3078_00688</name>
    <name evidence="9" type="ORF">UFOPK3288_00865</name>
    <name evidence="10" type="ORF">UFOPK3990_00902</name>
    <name evidence="11" type="ORF">UFOPK4245_00811</name>
</gene>
<sequence length="98" mass="10281">MIVLPAAKSGLITAIILGVARIAGETAPILLLTGGGDKVNPNAFNGPMGSLPYYIWKSFNAGSPEAITRAWSGLLVLLGIVLILFTSARFLGTRKISR</sequence>
<dbReference type="SUPFAM" id="SSF161098">
    <property type="entry name" value="MetI-like"/>
    <property type="match status" value="1"/>
</dbReference>
<proteinExistence type="predicted"/>
<evidence type="ECO:0000313" key="11">
    <source>
        <dbReference type="EMBL" id="CAB5049593.1"/>
    </source>
</evidence>
<evidence type="ECO:0000313" key="9">
    <source>
        <dbReference type="EMBL" id="CAB4854635.1"/>
    </source>
</evidence>
<evidence type="ECO:0000256" key="4">
    <source>
        <dbReference type="ARBA" id="ARBA00023136"/>
    </source>
</evidence>
<dbReference type="GO" id="GO:0055085">
    <property type="term" value="P:transmembrane transport"/>
    <property type="evidence" value="ECO:0007669"/>
    <property type="project" value="InterPro"/>
</dbReference>
<dbReference type="EMBL" id="CAFBLC010000025">
    <property type="protein sequence ID" value="CAB4854635.1"/>
    <property type="molecule type" value="Genomic_DNA"/>
</dbReference>
<dbReference type="PROSITE" id="PS50928">
    <property type="entry name" value="ABC_TM1"/>
    <property type="match status" value="1"/>
</dbReference>
<name>A0A6J7CBL7_9ZZZZ</name>